<organism evidence="9 10">
    <name type="scientific">candidate division CPR3 bacterium 4484_211</name>
    <dbReference type="NCBI Taxonomy" id="1968527"/>
    <lineage>
        <taxon>Bacteria</taxon>
        <taxon>Bacteria division CPR3</taxon>
    </lineage>
</organism>
<dbReference type="CDD" id="cd00077">
    <property type="entry name" value="HDc"/>
    <property type="match status" value="1"/>
</dbReference>
<dbReference type="SUPFAM" id="SSF54791">
    <property type="entry name" value="Eukaryotic type KH-domain (KH-domain type I)"/>
    <property type="match status" value="1"/>
</dbReference>
<dbReference type="Pfam" id="PF01966">
    <property type="entry name" value="HD"/>
    <property type="match status" value="1"/>
</dbReference>
<evidence type="ECO:0000256" key="4">
    <source>
        <dbReference type="ARBA" id="ARBA00022884"/>
    </source>
</evidence>
<dbReference type="GO" id="GO:0016787">
    <property type="term" value="F:hydrolase activity"/>
    <property type="evidence" value="ECO:0007669"/>
    <property type="project" value="UniProtKB-KW"/>
</dbReference>
<dbReference type="InterPro" id="IPR022711">
    <property type="entry name" value="RNase_Y_N"/>
</dbReference>
<comment type="similarity">
    <text evidence="5">Belongs to the RNase Y family.</text>
</comment>
<accession>A0A1W9NY70</accession>
<dbReference type="InterPro" id="IPR004088">
    <property type="entry name" value="KH_dom_type_1"/>
</dbReference>
<evidence type="ECO:0000313" key="10">
    <source>
        <dbReference type="Proteomes" id="UP000192520"/>
    </source>
</evidence>
<keyword evidence="3 5" id="KW-0378">Hydrolase</keyword>
<dbReference type="SMART" id="SM00471">
    <property type="entry name" value="HDc"/>
    <property type="match status" value="1"/>
</dbReference>
<evidence type="ECO:0000256" key="5">
    <source>
        <dbReference type="HAMAP-Rule" id="MF_00335"/>
    </source>
</evidence>
<evidence type="ECO:0000259" key="8">
    <source>
        <dbReference type="PROSITE" id="PS51831"/>
    </source>
</evidence>
<dbReference type="AlphaFoldDB" id="A0A1W9NY70"/>
<evidence type="ECO:0000256" key="2">
    <source>
        <dbReference type="ARBA" id="ARBA00022759"/>
    </source>
</evidence>
<dbReference type="PROSITE" id="PS51831">
    <property type="entry name" value="HD"/>
    <property type="match status" value="1"/>
</dbReference>
<dbReference type="GO" id="GO:0004521">
    <property type="term" value="F:RNA endonuclease activity"/>
    <property type="evidence" value="ECO:0007669"/>
    <property type="project" value="UniProtKB-UniRule"/>
</dbReference>
<protein>
    <recommendedName>
        <fullName evidence="5 6">Ribonuclease Y</fullName>
        <shortName evidence="5">RNase Y</shortName>
        <ecNumber evidence="5 6">3.1.-.-</ecNumber>
    </recommendedName>
</protein>
<comment type="function">
    <text evidence="5">Endoribonuclease that initiates mRNA decay.</text>
</comment>
<feature type="coiled-coil region" evidence="7">
    <location>
        <begin position="6"/>
        <end position="68"/>
    </location>
</feature>
<keyword evidence="4 5" id="KW-0694">RNA-binding</keyword>
<dbReference type="InterPro" id="IPR003607">
    <property type="entry name" value="HD/PDEase_dom"/>
</dbReference>
<dbReference type="CDD" id="cd22431">
    <property type="entry name" value="KH-I_RNaseY"/>
    <property type="match status" value="1"/>
</dbReference>
<dbReference type="EMBL" id="MZGJ01000008">
    <property type="protein sequence ID" value="OQX51107.1"/>
    <property type="molecule type" value="Genomic_DNA"/>
</dbReference>
<sequence>MDLNQKSTKENSLDELKKQYRQKLERLSGISCEEAKELLLAELDKDLVEEKALRIRKMEEQLGQESDKKARELLLSSLQRVATEHVAEVTTSTVKLPDEEMKGRIIGKEGRNIKALEAACGVNLVIDDTPRIVTVSSFDPVRREVARIALERLVADGRIQPSRIEEVVKKVKEEIDGIIWEAGEDLAFRAGVVDLPVDIINLLGRFKFRTSYGQNMVEHTLEVVNIGRVLAAELKADVELVKKACLLHDIGKAVSAEVEGPHDQVGAEIARRYGISEEVVKTFEGHHTGNFPNQEAIIVYLADTISGARPGARQEDYDAYLNRVKELENIAKSFPGVEDAYAISAGREVRVIVRPEEILESEMVNLAHEISLKIHRELKNFPGQIKVNVIRETRAAAYATAETD</sequence>
<dbReference type="GO" id="GO:0006402">
    <property type="term" value="P:mRNA catabolic process"/>
    <property type="evidence" value="ECO:0007669"/>
    <property type="project" value="UniProtKB-UniRule"/>
</dbReference>
<proteinExistence type="inferred from homology"/>
<dbReference type="GO" id="GO:0003723">
    <property type="term" value="F:RNA binding"/>
    <property type="evidence" value="ECO:0007669"/>
    <property type="project" value="UniProtKB-UniRule"/>
</dbReference>
<dbReference type="Pfam" id="PF12072">
    <property type="entry name" value="RNase_Y_N"/>
    <property type="match status" value="1"/>
</dbReference>
<dbReference type="PANTHER" id="PTHR12826">
    <property type="entry name" value="RIBONUCLEASE Y"/>
    <property type="match status" value="1"/>
</dbReference>
<dbReference type="Gene3D" id="3.30.1370.10">
    <property type="entry name" value="K Homology domain, type 1"/>
    <property type="match status" value="1"/>
</dbReference>
<dbReference type="Proteomes" id="UP000192520">
    <property type="component" value="Unassembled WGS sequence"/>
</dbReference>
<dbReference type="SMART" id="SM00322">
    <property type="entry name" value="KH"/>
    <property type="match status" value="1"/>
</dbReference>
<dbReference type="Pfam" id="PF00013">
    <property type="entry name" value="KH_1"/>
    <property type="match status" value="1"/>
</dbReference>
<dbReference type="InterPro" id="IPR017705">
    <property type="entry name" value="Ribonuclease_Y"/>
</dbReference>
<evidence type="ECO:0000256" key="7">
    <source>
        <dbReference type="SAM" id="Coils"/>
    </source>
</evidence>
<evidence type="ECO:0000256" key="6">
    <source>
        <dbReference type="NCBIfam" id="TIGR03319"/>
    </source>
</evidence>
<dbReference type="PANTHER" id="PTHR12826:SF15">
    <property type="entry name" value="RIBONUCLEASE Y"/>
    <property type="match status" value="1"/>
</dbReference>
<feature type="domain" description="HD" evidence="8">
    <location>
        <begin position="216"/>
        <end position="308"/>
    </location>
</feature>
<gene>
    <name evidence="5" type="primary">rny</name>
    <name evidence="9" type="ORF">B5M47_01920</name>
</gene>
<dbReference type="InterPro" id="IPR004087">
    <property type="entry name" value="KH_dom"/>
</dbReference>
<dbReference type="STRING" id="1968527.B5M47_01920"/>
<reference evidence="10" key="1">
    <citation type="submission" date="2017-03" db="EMBL/GenBank/DDBJ databases">
        <title>Novel pathways for hydrocarbon cycling and metabolic interdependencies in hydrothermal sediment communities.</title>
        <authorList>
            <person name="Dombrowski N."/>
            <person name="Seitz K."/>
            <person name="Teske A."/>
            <person name="Baker B."/>
        </authorList>
    </citation>
    <scope>NUCLEOTIDE SEQUENCE [LARGE SCALE GENOMIC DNA]</scope>
</reference>
<keyword evidence="2 5" id="KW-0255">Endonuclease</keyword>
<dbReference type="InterPro" id="IPR036612">
    <property type="entry name" value="KH_dom_type_1_sf"/>
</dbReference>
<evidence type="ECO:0000313" key="9">
    <source>
        <dbReference type="EMBL" id="OQX51107.1"/>
    </source>
</evidence>
<comment type="caution">
    <text evidence="9">The sequence shown here is derived from an EMBL/GenBank/DDBJ whole genome shotgun (WGS) entry which is preliminary data.</text>
</comment>
<dbReference type="SUPFAM" id="SSF109604">
    <property type="entry name" value="HD-domain/PDEase-like"/>
    <property type="match status" value="1"/>
</dbReference>
<keyword evidence="1 5" id="KW-0540">Nuclease</keyword>
<name>A0A1W9NY70_UNCC3</name>
<keyword evidence="7" id="KW-0175">Coiled coil</keyword>
<dbReference type="NCBIfam" id="TIGR00277">
    <property type="entry name" value="HDIG"/>
    <property type="match status" value="1"/>
</dbReference>
<dbReference type="GO" id="GO:0005886">
    <property type="term" value="C:plasma membrane"/>
    <property type="evidence" value="ECO:0007669"/>
    <property type="project" value="UniProtKB-UniRule"/>
</dbReference>
<evidence type="ECO:0000256" key="3">
    <source>
        <dbReference type="ARBA" id="ARBA00022801"/>
    </source>
</evidence>
<dbReference type="InterPro" id="IPR006675">
    <property type="entry name" value="HDIG_dom"/>
</dbReference>
<dbReference type="Gene3D" id="1.10.3210.10">
    <property type="entry name" value="Hypothetical protein af1432"/>
    <property type="match status" value="1"/>
</dbReference>
<dbReference type="EC" id="3.1.-.-" evidence="5 6"/>
<dbReference type="NCBIfam" id="TIGR03319">
    <property type="entry name" value="RNase_Y"/>
    <property type="match status" value="1"/>
</dbReference>
<evidence type="ECO:0000256" key="1">
    <source>
        <dbReference type="ARBA" id="ARBA00022722"/>
    </source>
</evidence>
<dbReference type="InterPro" id="IPR006674">
    <property type="entry name" value="HD_domain"/>
</dbReference>
<dbReference type="PROSITE" id="PS50084">
    <property type="entry name" value="KH_TYPE_1"/>
    <property type="match status" value="1"/>
</dbReference>
<dbReference type="HAMAP" id="MF_00335">
    <property type="entry name" value="RNase_Y"/>
    <property type="match status" value="1"/>
</dbReference>